<feature type="transmembrane region" description="Helical" evidence="8">
    <location>
        <begin position="161"/>
        <end position="180"/>
    </location>
</feature>
<dbReference type="RefSeq" id="WP_074729017.1">
    <property type="nucleotide sequence ID" value="NZ_FNQS01000010.1"/>
</dbReference>
<keyword evidence="3" id="KW-0813">Transport</keyword>
<evidence type="ECO:0000256" key="6">
    <source>
        <dbReference type="ARBA" id="ARBA00022989"/>
    </source>
</evidence>
<comment type="subcellular location">
    <subcellularLocation>
        <location evidence="1">Cell membrane</location>
        <topology evidence="1">Multi-pass membrane protein</topology>
    </subcellularLocation>
</comment>
<evidence type="ECO:0000256" key="1">
    <source>
        <dbReference type="ARBA" id="ARBA00004651"/>
    </source>
</evidence>
<keyword evidence="4" id="KW-1003">Cell membrane</keyword>
<dbReference type="GO" id="GO:0015104">
    <property type="term" value="F:antimonite transmembrane transporter activity"/>
    <property type="evidence" value="ECO:0007669"/>
    <property type="project" value="TreeGrafter"/>
</dbReference>
<dbReference type="InterPro" id="IPR004706">
    <property type="entry name" value="Arsenical-R_Acr3"/>
</dbReference>
<dbReference type="GO" id="GO:0005886">
    <property type="term" value="C:plasma membrane"/>
    <property type="evidence" value="ECO:0007669"/>
    <property type="project" value="UniProtKB-SubCell"/>
</dbReference>
<dbReference type="AlphaFoldDB" id="A0A1H4EM40"/>
<evidence type="ECO:0000256" key="3">
    <source>
        <dbReference type="ARBA" id="ARBA00022448"/>
    </source>
</evidence>
<gene>
    <name evidence="9" type="ORF">SAMN02982996_02705</name>
</gene>
<evidence type="ECO:0000256" key="5">
    <source>
        <dbReference type="ARBA" id="ARBA00022692"/>
    </source>
</evidence>
<dbReference type="GeneID" id="97765550"/>
<dbReference type="GO" id="GO:0015105">
    <property type="term" value="F:arsenite transmembrane transporter activity"/>
    <property type="evidence" value="ECO:0007669"/>
    <property type="project" value="TreeGrafter"/>
</dbReference>
<reference evidence="9 10" key="1">
    <citation type="submission" date="2016-10" db="EMBL/GenBank/DDBJ databases">
        <authorList>
            <person name="de Groot N.N."/>
        </authorList>
    </citation>
    <scope>NUCLEOTIDE SEQUENCE [LARGE SCALE GENOMIC DNA]</scope>
    <source>
        <strain evidence="9 10">ATCC 29281</strain>
    </source>
</reference>
<organism evidence="9 10">
    <name type="scientific">Lonsdalea quercina</name>
    <dbReference type="NCBI Taxonomy" id="71657"/>
    <lineage>
        <taxon>Bacteria</taxon>
        <taxon>Pseudomonadati</taxon>
        <taxon>Pseudomonadota</taxon>
        <taxon>Gammaproteobacteria</taxon>
        <taxon>Enterobacterales</taxon>
        <taxon>Pectobacteriaceae</taxon>
        <taxon>Lonsdalea</taxon>
    </lineage>
</organism>
<evidence type="ECO:0000313" key="10">
    <source>
        <dbReference type="Proteomes" id="UP000187280"/>
    </source>
</evidence>
<name>A0A1H4EM40_9GAMM</name>
<keyword evidence="6 8" id="KW-1133">Transmembrane helix</keyword>
<dbReference type="PANTHER" id="PTHR43057:SF1">
    <property type="entry name" value="ARSENICAL-RESISTANCE PROTEIN 3"/>
    <property type="match status" value="1"/>
</dbReference>
<dbReference type="Gene3D" id="1.20.1530.20">
    <property type="match status" value="1"/>
</dbReference>
<dbReference type="PANTHER" id="PTHR43057">
    <property type="entry name" value="ARSENITE EFFLUX TRANSPORTER"/>
    <property type="match status" value="1"/>
</dbReference>
<evidence type="ECO:0000256" key="2">
    <source>
        <dbReference type="ARBA" id="ARBA00010110"/>
    </source>
</evidence>
<dbReference type="EMBL" id="FNQS01000010">
    <property type="protein sequence ID" value="SEA85909.1"/>
    <property type="molecule type" value="Genomic_DNA"/>
</dbReference>
<proteinExistence type="inferred from homology"/>
<evidence type="ECO:0000313" key="9">
    <source>
        <dbReference type="EMBL" id="SEA85909.1"/>
    </source>
</evidence>
<keyword evidence="5 8" id="KW-0812">Transmembrane</keyword>
<dbReference type="eggNOG" id="COG0385">
    <property type="taxonomic scope" value="Bacteria"/>
</dbReference>
<feature type="transmembrane region" description="Helical" evidence="8">
    <location>
        <begin position="39"/>
        <end position="57"/>
    </location>
</feature>
<feature type="transmembrane region" description="Helical" evidence="8">
    <location>
        <begin position="229"/>
        <end position="249"/>
    </location>
</feature>
<feature type="transmembrane region" description="Helical" evidence="8">
    <location>
        <begin position="69"/>
        <end position="91"/>
    </location>
</feature>
<feature type="transmembrane region" description="Helical" evidence="8">
    <location>
        <begin position="192"/>
        <end position="217"/>
    </location>
</feature>
<comment type="similarity">
    <text evidence="2">Belongs to the arsenical resistance-3 (ACR3) (TC 2.A.59) family.</text>
</comment>
<sequence length="319" mass="34477">MSQMKDVLEKRQTGIYFSTMVAAAVIAACWPKASGLVVALNPALAFMLFVTFLSLPLGEMFNAFRHVRFLLALFIANFVAIPALVALLLTLLPLPSVVAYGVAMVLLCPCIDYVVTFCQQGQADSRLLLAATPLLLLLQMLLLPLYLSLLFDAAQVINIEPFLHAFITMIAIPLLLALIFQRWSKRTSAGRVMTNWLGFLPVPATALVLAVITAFVVPQLAQSRSTALTVLPIYLLFSALAPLAGWGVARLLKLNAAAGRGVMFSAATRNSLVILPLALSVPGALPLMPVVVVTQTLVELIAELIYVRCAPRLRFHAGK</sequence>
<feature type="transmembrane region" description="Helical" evidence="8">
    <location>
        <begin position="127"/>
        <end position="149"/>
    </location>
</feature>
<dbReference type="STRING" id="71657.SAMN02982996_02705"/>
<dbReference type="GO" id="GO:0015297">
    <property type="term" value="F:antiporter activity"/>
    <property type="evidence" value="ECO:0007669"/>
    <property type="project" value="InterPro"/>
</dbReference>
<dbReference type="Pfam" id="PF01758">
    <property type="entry name" value="SBF"/>
    <property type="match status" value="1"/>
</dbReference>
<evidence type="ECO:0000256" key="4">
    <source>
        <dbReference type="ARBA" id="ARBA00022475"/>
    </source>
</evidence>
<evidence type="ECO:0000256" key="7">
    <source>
        <dbReference type="ARBA" id="ARBA00023136"/>
    </source>
</evidence>
<dbReference type="InterPro" id="IPR002657">
    <property type="entry name" value="BilAc:Na_symport/Acr3"/>
</dbReference>
<protein>
    <submittedName>
        <fullName evidence="9">Arsenite efflux pump ArsB, ACR3 family</fullName>
    </submittedName>
</protein>
<evidence type="ECO:0000256" key="8">
    <source>
        <dbReference type="SAM" id="Phobius"/>
    </source>
</evidence>
<keyword evidence="10" id="KW-1185">Reference proteome</keyword>
<keyword evidence="7 8" id="KW-0472">Membrane</keyword>
<dbReference type="Proteomes" id="UP000187280">
    <property type="component" value="Unassembled WGS sequence"/>
</dbReference>
<feature type="transmembrane region" description="Helical" evidence="8">
    <location>
        <begin position="97"/>
        <end position="115"/>
    </location>
</feature>
<accession>A0A1H4EM40</accession>
<dbReference type="PROSITE" id="PS51257">
    <property type="entry name" value="PROKAR_LIPOPROTEIN"/>
    <property type="match status" value="1"/>
</dbReference>
<dbReference type="InterPro" id="IPR038770">
    <property type="entry name" value="Na+/solute_symporter_sf"/>
</dbReference>
<feature type="transmembrane region" description="Helical" evidence="8">
    <location>
        <begin position="14"/>
        <end position="33"/>
    </location>
</feature>